<organism evidence="2 3">
    <name type="scientific">Baia soyae</name>
    <dbReference type="NCBI Taxonomy" id="1544746"/>
    <lineage>
        <taxon>Bacteria</taxon>
        <taxon>Bacillati</taxon>
        <taxon>Bacillota</taxon>
        <taxon>Bacilli</taxon>
        <taxon>Bacillales</taxon>
        <taxon>Thermoactinomycetaceae</taxon>
        <taxon>Baia</taxon>
    </lineage>
</organism>
<comment type="caution">
    <text evidence="2">The sequence shown here is derived from an EMBL/GenBank/DDBJ whole genome shotgun (WGS) entry which is preliminary data.</text>
</comment>
<keyword evidence="3" id="KW-1185">Reference proteome</keyword>
<protein>
    <submittedName>
        <fullName evidence="2">Uncharacterized protein DUF4383</fullName>
    </submittedName>
</protein>
<dbReference type="RefSeq" id="WP_131848041.1">
    <property type="nucleotide sequence ID" value="NZ_SLXV01000006.1"/>
</dbReference>
<sequence length="131" mass="13636">MKKQYAVSLGILLLVWGLVGFFLPDSGVVTEAVAPSLWSNLLYIVAGIAWLASSSSEEMSKCAARVIGVVFALLAVIGLFTDEILGVMQATLTNEIIMGVLALVSLCAGCCCKDSCGAASKDSSSNKDKQA</sequence>
<keyword evidence="1" id="KW-0472">Membrane</keyword>
<feature type="transmembrane region" description="Helical" evidence="1">
    <location>
        <begin position="62"/>
        <end position="80"/>
    </location>
</feature>
<evidence type="ECO:0000313" key="2">
    <source>
        <dbReference type="EMBL" id="TCP69695.1"/>
    </source>
</evidence>
<gene>
    <name evidence="2" type="ORF">EDD57_1069</name>
</gene>
<dbReference type="OrthoDB" id="2990016at2"/>
<dbReference type="Proteomes" id="UP000294746">
    <property type="component" value="Unassembled WGS sequence"/>
</dbReference>
<dbReference type="AlphaFoldDB" id="A0A4R2S0W0"/>
<feature type="transmembrane region" description="Helical" evidence="1">
    <location>
        <begin position="35"/>
        <end position="53"/>
    </location>
</feature>
<evidence type="ECO:0000256" key="1">
    <source>
        <dbReference type="SAM" id="Phobius"/>
    </source>
</evidence>
<proteinExistence type="predicted"/>
<keyword evidence="1" id="KW-0812">Transmembrane</keyword>
<dbReference type="EMBL" id="SLXV01000006">
    <property type="protein sequence ID" value="TCP69695.1"/>
    <property type="molecule type" value="Genomic_DNA"/>
</dbReference>
<name>A0A4R2S0W0_9BACL</name>
<evidence type="ECO:0000313" key="3">
    <source>
        <dbReference type="Proteomes" id="UP000294746"/>
    </source>
</evidence>
<accession>A0A4R2S0W0</accession>
<dbReference type="Pfam" id="PF14325">
    <property type="entry name" value="DUF4383"/>
    <property type="match status" value="1"/>
</dbReference>
<keyword evidence="1" id="KW-1133">Transmembrane helix</keyword>
<reference evidence="2 3" key="1">
    <citation type="submission" date="2019-03" db="EMBL/GenBank/DDBJ databases">
        <title>Genomic Encyclopedia of Type Strains, Phase IV (KMG-IV): sequencing the most valuable type-strain genomes for metagenomic binning, comparative biology and taxonomic classification.</title>
        <authorList>
            <person name="Goeker M."/>
        </authorList>
    </citation>
    <scope>NUCLEOTIDE SEQUENCE [LARGE SCALE GENOMIC DNA]</scope>
    <source>
        <strain evidence="2 3">DSM 46831</strain>
    </source>
</reference>
<feature type="transmembrane region" description="Helical" evidence="1">
    <location>
        <begin position="5"/>
        <end position="23"/>
    </location>
</feature>